<dbReference type="GeneID" id="69036404"/>
<name>C0NJQ8_AJECG</name>
<reference evidence="2" key="1">
    <citation type="submission" date="2009-02" db="EMBL/GenBank/DDBJ databases">
        <title>The Genome Sequence of Ajellomyces capsulatus strain G186AR.</title>
        <authorList>
            <consortium name="The Broad Institute Genome Sequencing Platform"/>
            <person name="Champion M."/>
            <person name="Cuomo C."/>
            <person name="Ma L.-J."/>
            <person name="Henn M.R."/>
            <person name="Sil A."/>
            <person name="Goldman B."/>
            <person name="Young S.K."/>
            <person name="Kodira C.D."/>
            <person name="Zeng Q."/>
            <person name="Koehrsen M."/>
            <person name="Alvarado L."/>
            <person name="Berlin A."/>
            <person name="Borenstein D."/>
            <person name="Chen Z."/>
            <person name="Engels R."/>
            <person name="Freedman E."/>
            <person name="Gellesch M."/>
            <person name="Goldberg J."/>
            <person name="Griggs A."/>
            <person name="Gujja S."/>
            <person name="Heiman D."/>
            <person name="Hepburn T."/>
            <person name="Howarth C."/>
            <person name="Jen D."/>
            <person name="Larson L."/>
            <person name="Lewis B."/>
            <person name="Mehta T."/>
            <person name="Park D."/>
            <person name="Pearson M."/>
            <person name="Roberts A."/>
            <person name="Saif S."/>
            <person name="Shea T."/>
            <person name="Shenoy N."/>
            <person name="Sisk P."/>
            <person name="Stolte C."/>
            <person name="Sykes S."/>
            <person name="Walk T."/>
            <person name="White J."/>
            <person name="Yandava C."/>
            <person name="Klein B."/>
            <person name="McEwen J.G."/>
            <person name="Puccia R."/>
            <person name="Goldman G.H."/>
            <person name="Felipe M.S."/>
            <person name="Nino-Vega G."/>
            <person name="San-Blas G."/>
            <person name="Taylor J."/>
            <person name="Mendoza L."/>
            <person name="Galagan J."/>
            <person name="Nusbaum C."/>
            <person name="Birren B."/>
        </authorList>
    </citation>
    <scope>NUCLEOTIDE SEQUENCE</scope>
    <source>
        <strain evidence="2">G186AR</strain>
    </source>
</reference>
<feature type="compositionally biased region" description="Basic and acidic residues" evidence="1">
    <location>
        <begin position="1"/>
        <end position="12"/>
    </location>
</feature>
<dbReference type="Proteomes" id="UP000001631">
    <property type="component" value="Unassembled WGS sequence"/>
</dbReference>
<dbReference type="HOGENOM" id="CLU_2014614_0_0_1"/>
<dbReference type="RefSeq" id="XP_045288580.1">
    <property type="nucleotide sequence ID" value="XM_045430437.1"/>
</dbReference>
<dbReference type="AlphaFoldDB" id="C0NJQ8"/>
<feature type="compositionally biased region" description="Basic and acidic residues" evidence="1">
    <location>
        <begin position="57"/>
        <end position="69"/>
    </location>
</feature>
<dbReference type="InParanoid" id="C0NJQ8"/>
<gene>
    <name evidence="2" type="ORF">HCBG_03388</name>
</gene>
<keyword evidence="3" id="KW-1185">Reference proteome</keyword>
<dbReference type="EMBL" id="GG663366">
    <property type="protein sequence ID" value="EEH08099.1"/>
    <property type="molecule type" value="Genomic_DNA"/>
</dbReference>
<evidence type="ECO:0000313" key="3">
    <source>
        <dbReference type="Proteomes" id="UP000001631"/>
    </source>
</evidence>
<sequence length="123" mass="13803">MAEDQNKEQDRNRKARGPPAIAGKPRDKFFFHFAVQCLVWVVEQKHSNAMCTGSMGKDPHLESSLEQKDNPNAQPRINGGWQAETGCLPYIYHVPVVSWQGTGRQGPGTPEKQSLLHPVDHRC</sequence>
<protein>
    <submittedName>
        <fullName evidence="2">Uncharacterized protein</fullName>
    </submittedName>
</protein>
<proteinExistence type="predicted"/>
<accession>C0NJQ8</accession>
<organism evidence="2 3">
    <name type="scientific">Ajellomyces capsulatus (strain G186AR / H82 / ATCC MYA-2454 / RMSCC 2432)</name>
    <name type="common">Darling's disease fungus</name>
    <name type="synonym">Histoplasma capsulatum</name>
    <dbReference type="NCBI Taxonomy" id="447093"/>
    <lineage>
        <taxon>Eukaryota</taxon>
        <taxon>Fungi</taxon>
        <taxon>Dikarya</taxon>
        <taxon>Ascomycota</taxon>
        <taxon>Pezizomycotina</taxon>
        <taxon>Eurotiomycetes</taxon>
        <taxon>Eurotiomycetidae</taxon>
        <taxon>Onygenales</taxon>
        <taxon>Ajellomycetaceae</taxon>
        <taxon>Histoplasma</taxon>
    </lineage>
</organism>
<evidence type="ECO:0000256" key="1">
    <source>
        <dbReference type="SAM" id="MobiDB-lite"/>
    </source>
</evidence>
<evidence type="ECO:0000313" key="2">
    <source>
        <dbReference type="EMBL" id="EEH08099.1"/>
    </source>
</evidence>
<feature type="region of interest" description="Disordered" evidence="1">
    <location>
        <begin position="1"/>
        <end position="24"/>
    </location>
</feature>
<feature type="region of interest" description="Disordered" evidence="1">
    <location>
        <begin position="53"/>
        <end position="79"/>
    </location>
</feature>
<feature type="region of interest" description="Disordered" evidence="1">
    <location>
        <begin position="101"/>
        <end position="123"/>
    </location>
</feature>